<name>A0A8C9AF62_PROSS</name>
<dbReference type="PANTHER" id="PTHR46708:SF12">
    <property type="entry name" value="TENASCIN N"/>
    <property type="match status" value="1"/>
</dbReference>
<dbReference type="InterPro" id="IPR000742">
    <property type="entry name" value="EGF"/>
</dbReference>
<dbReference type="GO" id="GO:0005615">
    <property type="term" value="C:extracellular space"/>
    <property type="evidence" value="ECO:0007669"/>
    <property type="project" value="TreeGrafter"/>
</dbReference>
<evidence type="ECO:0000313" key="20">
    <source>
        <dbReference type="Proteomes" id="UP000694414"/>
    </source>
</evidence>
<comment type="subunit">
    <text evidence="3">Homohexamer.</text>
</comment>
<feature type="domain" description="Fibronectin type-III" evidence="17">
    <location>
        <begin position="532"/>
        <end position="622"/>
    </location>
</feature>
<dbReference type="NCBIfam" id="NF040941">
    <property type="entry name" value="GGGWT_bact"/>
    <property type="match status" value="1"/>
</dbReference>
<comment type="function">
    <text evidence="11">Extracellular matrix protein that seems to be a ligand for ITGA8:ITGB1, ITGAV:ITGB1 and ITGA4:ITGB1. Involved in neurite outgrowth and cell migration in hippocampal explants. During endochondral bone formation, inhibits proliferation and differentiation of proteoblasts mediated by canonical WNT signaling. In tumors, stimulates angiogenesis by elongation, migration and sprouting of endothelial cells. Expressed in most mammary tumors, may facilitate tumorigenesis by supporting the migratory behavior of breast cancer cells.</text>
</comment>
<dbReference type="PROSITE" id="PS01186">
    <property type="entry name" value="EGF_2"/>
    <property type="match status" value="2"/>
</dbReference>
<evidence type="ECO:0000256" key="15">
    <source>
        <dbReference type="SAM" id="MobiDB-lite"/>
    </source>
</evidence>
<evidence type="ECO:0000256" key="9">
    <source>
        <dbReference type="ARBA" id="ARBA00023157"/>
    </source>
</evidence>
<evidence type="ECO:0000256" key="2">
    <source>
        <dbReference type="ARBA" id="ARBA00008673"/>
    </source>
</evidence>
<dbReference type="FunFam" id="2.10.25.10:FF:000332">
    <property type="entry name" value="Tenascin N"/>
    <property type="match status" value="1"/>
</dbReference>
<keyword evidence="5" id="KW-0272">Extracellular matrix</keyword>
<proteinExistence type="inferred from homology"/>
<reference evidence="19" key="2">
    <citation type="submission" date="2025-09" db="UniProtKB">
        <authorList>
            <consortium name="Ensembl"/>
        </authorList>
    </citation>
    <scope>IDENTIFICATION</scope>
</reference>
<dbReference type="Proteomes" id="UP000694414">
    <property type="component" value="Unplaced"/>
</dbReference>
<dbReference type="PROSITE" id="PS00514">
    <property type="entry name" value="FIBRINOGEN_C_1"/>
    <property type="match status" value="1"/>
</dbReference>
<dbReference type="GO" id="GO:0030334">
    <property type="term" value="P:regulation of cell migration"/>
    <property type="evidence" value="ECO:0007669"/>
    <property type="project" value="UniProtKB-ARBA"/>
</dbReference>
<dbReference type="InterPro" id="IPR050991">
    <property type="entry name" value="ECM_Regulatory_Proteins"/>
</dbReference>
<evidence type="ECO:0000256" key="8">
    <source>
        <dbReference type="ARBA" id="ARBA00022737"/>
    </source>
</evidence>
<keyword evidence="8" id="KW-0677">Repeat</keyword>
<feature type="domain" description="Fibronectin type-III" evidence="17">
    <location>
        <begin position="799"/>
        <end position="885"/>
    </location>
</feature>
<accession>A0A8C9AF62</accession>
<evidence type="ECO:0000256" key="16">
    <source>
        <dbReference type="SAM" id="SignalP"/>
    </source>
</evidence>
<evidence type="ECO:0000256" key="3">
    <source>
        <dbReference type="ARBA" id="ARBA00011643"/>
    </source>
</evidence>
<reference evidence="19" key="1">
    <citation type="submission" date="2025-08" db="UniProtKB">
        <authorList>
            <consortium name="Ensembl"/>
        </authorList>
    </citation>
    <scope>IDENTIFICATION</scope>
</reference>
<feature type="domain" description="Fibrinogen C-terminal" evidence="18">
    <location>
        <begin position="883"/>
        <end position="1100"/>
    </location>
</feature>
<feature type="signal peptide" evidence="16">
    <location>
        <begin position="1"/>
        <end position="23"/>
    </location>
</feature>
<dbReference type="SUPFAM" id="SSF49265">
    <property type="entry name" value="Fibronectin type III"/>
    <property type="match status" value="4"/>
</dbReference>
<feature type="coiled-coil region" evidence="14">
    <location>
        <begin position="104"/>
        <end position="131"/>
    </location>
</feature>
<evidence type="ECO:0000256" key="11">
    <source>
        <dbReference type="ARBA" id="ARBA00059002"/>
    </source>
</evidence>
<evidence type="ECO:0000256" key="7">
    <source>
        <dbReference type="ARBA" id="ARBA00022729"/>
    </source>
</evidence>
<evidence type="ECO:0000256" key="10">
    <source>
        <dbReference type="ARBA" id="ARBA00023180"/>
    </source>
</evidence>
<keyword evidence="7 16" id="KW-0732">Signal</keyword>
<dbReference type="GeneTree" id="ENSGT00940000160553"/>
<dbReference type="GO" id="GO:0098966">
    <property type="term" value="C:perisynaptic extracellular matrix"/>
    <property type="evidence" value="ECO:0007669"/>
    <property type="project" value="TreeGrafter"/>
</dbReference>
<dbReference type="SMART" id="SM00181">
    <property type="entry name" value="EGF"/>
    <property type="match status" value="3"/>
</dbReference>
<dbReference type="GO" id="GO:0030155">
    <property type="term" value="P:regulation of cell adhesion"/>
    <property type="evidence" value="ECO:0007669"/>
    <property type="project" value="TreeGrafter"/>
</dbReference>
<dbReference type="Gene3D" id="2.60.40.10">
    <property type="entry name" value="Immunoglobulins"/>
    <property type="match status" value="7"/>
</dbReference>
<dbReference type="FunFam" id="3.90.215.10:FF:000001">
    <property type="entry name" value="Tenascin isoform 1"/>
    <property type="match status" value="1"/>
</dbReference>
<dbReference type="InterPro" id="IPR013783">
    <property type="entry name" value="Ig-like_fold"/>
</dbReference>
<feature type="domain" description="Fibronectin type-III" evidence="17">
    <location>
        <begin position="446"/>
        <end position="531"/>
    </location>
</feature>
<dbReference type="FunFam" id="2.60.40.10:FF:000156">
    <property type="entry name" value="Tenascin N"/>
    <property type="match status" value="4"/>
</dbReference>
<feature type="compositionally biased region" description="Polar residues" evidence="15">
    <location>
        <begin position="805"/>
        <end position="814"/>
    </location>
</feature>
<feature type="region of interest" description="Disordered" evidence="15">
    <location>
        <begin position="782"/>
        <end position="814"/>
    </location>
</feature>
<dbReference type="SMART" id="SM00060">
    <property type="entry name" value="FN3"/>
    <property type="match status" value="7"/>
</dbReference>
<feature type="domain" description="Fibronectin type-III" evidence="17">
    <location>
        <begin position="263"/>
        <end position="351"/>
    </location>
</feature>
<evidence type="ECO:0000256" key="14">
    <source>
        <dbReference type="SAM" id="Coils"/>
    </source>
</evidence>
<dbReference type="InterPro" id="IPR002181">
    <property type="entry name" value="Fibrinogen_a/b/g_C_dom"/>
</dbReference>
<feature type="domain" description="Fibronectin type-III" evidence="17">
    <location>
        <begin position="623"/>
        <end position="704"/>
    </location>
</feature>
<keyword evidence="4" id="KW-0964">Secreted</keyword>
<gene>
    <name evidence="19" type="primary">TNN</name>
</gene>
<evidence type="ECO:0000259" key="17">
    <source>
        <dbReference type="PROSITE" id="PS50853"/>
    </source>
</evidence>
<dbReference type="InterPro" id="IPR036116">
    <property type="entry name" value="FN3_sf"/>
</dbReference>
<evidence type="ECO:0000256" key="6">
    <source>
        <dbReference type="ARBA" id="ARBA00022536"/>
    </source>
</evidence>
<keyword evidence="6" id="KW-0245">EGF-like domain</keyword>
<dbReference type="AlphaFoldDB" id="A0A8C9AF62"/>
<feature type="domain" description="Fibronectin type-III" evidence="17">
    <location>
        <begin position="709"/>
        <end position="798"/>
    </location>
</feature>
<evidence type="ECO:0000313" key="19">
    <source>
        <dbReference type="Ensembl" id="ENSPSMP00000031703.1"/>
    </source>
</evidence>
<protein>
    <recommendedName>
        <fullName evidence="12">Tenascin-N</fullName>
    </recommendedName>
    <alternativeName>
        <fullName evidence="13">Tenascin-W</fullName>
    </alternativeName>
</protein>
<dbReference type="FunFam" id="2.60.40.10:FF:000534">
    <property type="entry name" value="Tenascin N"/>
    <property type="match status" value="1"/>
</dbReference>
<sequence>MDFQGMFCFPLALLAGFVLLVASAPATLEPLGCSNKEQQVTVSHTYKIDVPKSALVQVEADPQSLSDDGASSLALGEAGEEQNIIFRHNIHLQAPQDCELAGSVQNLLARVKKLEEEMAEMKDQCSAQRCCHGAADLSRHCSGHGTFSLDTCSCHCEQGWEGAACEQPACPGACSGHGRCVDGRCLCHEPYVGADCGYPACPENCSGHGVCVRGVCQCHEDFTSEDCSERRCPGDCSGHGFCDTGECYCEEGFTGLDCAQVVAPQGLQLLRSTEDSLLVSWEPSSEVDHYLLSYHPLGKELSGKQIQVPKEQHSYEIPGLLPGTKYIVTLRNVKKEVSSSPQHLLATTDLAVLGTAWVTEETENSLDVEWENPSTEVDYYKLRYGPMTGQEVAEVTVPKSSDPKSRYDITGLQPGTEYKITVVPMRGELEGKPILLNGRTEIDGPTNVVTDRVTEDTATVSWNPVQAAIDKYMVRYTSADGESKETAVHKDQTSTILTGLKPGEAYKVYVWAERGNQGSKKADTKALTEIDSPTNLVTDRVTESTATVSWDPVQAAIDRYVVRYTSADDQEIRQMPVGKEQSSAILTGLRPGVEYTVSLWAEKGARESKKADTMAPTDIDSPQNLVTDRVTENTATVSWDLVQAAIDRYVVRYTSADGETKEVPVGKEQSSTVLTGLRPGVEYTVYVWAEKGTRESKKADTKAPTDIDSPQNLVTDRVTENTATVSWDLVQAAIDRYMVRYTSVDGETKEVPVGKEQSSTVLTGLRPGVEYTVSVWAQKGARESKKAHTTAPTEIDPPKNLRPSAVTQSTGGLTWTPPSAEIDGYVLTYQFPDGTVKEMQLGRDHQRFELQGLEQGVTYPVSLVAFKGDRQSRSISTALATAGARFPHPSDCSQVQQNSNAASGLYTIYLHGDASQPLQVYCDMDTDGGGWIVFQRRNTGQLDFFKRWRSYVEGFGDPMKEFWLGLDKLHNLTTGTPTRYEVRVDLQTADESAYAVYDLFQVASSKERYKLTVGKYRGTAGDALTYHNGWKFTTFDRDNDIALSNCALTHHGGWWYKNCHLANPNGRYGETKHSEGVNWEPWKGHEFSIPYVELKIRPHGYSRERVLGRKKRTLGGKTRTF</sequence>
<evidence type="ECO:0000256" key="1">
    <source>
        <dbReference type="ARBA" id="ARBA00004498"/>
    </source>
</evidence>
<keyword evidence="20" id="KW-1185">Reference proteome</keyword>
<comment type="subcellular location">
    <subcellularLocation>
        <location evidence="1">Secreted</location>
        <location evidence="1">Extracellular space</location>
        <location evidence="1">Extracellular matrix</location>
    </subcellularLocation>
</comment>
<dbReference type="GO" id="GO:2000026">
    <property type="term" value="P:regulation of multicellular organismal development"/>
    <property type="evidence" value="ECO:0007669"/>
    <property type="project" value="UniProtKB-ARBA"/>
</dbReference>
<feature type="chain" id="PRO_5034079905" description="Tenascin-N" evidence="16">
    <location>
        <begin position="24"/>
        <end position="1121"/>
    </location>
</feature>
<dbReference type="SUPFAM" id="SSF56496">
    <property type="entry name" value="Fibrinogen C-terminal domain-like"/>
    <property type="match status" value="1"/>
</dbReference>
<dbReference type="Pfam" id="PF23106">
    <property type="entry name" value="EGF_Teneurin"/>
    <property type="match status" value="3"/>
</dbReference>
<dbReference type="GO" id="GO:0090733">
    <property type="term" value="C:tenascin complex"/>
    <property type="evidence" value="ECO:0007669"/>
    <property type="project" value="UniProtKB-ARBA"/>
</dbReference>
<dbReference type="PANTHER" id="PTHR46708">
    <property type="entry name" value="TENASCIN"/>
    <property type="match status" value="1"/>
</dbReference>
<dbReference type="CDD" id="cd00063">
    <property type="entry name" value="FN3"/>
    <property type="match status" value="7"/>
</dbReference>
<dbReference type="CDD" id="cd00087">
    <property type="entry name" value="FReD"/>
    <property type="match status" value="1"/>
</dbReference>
<dbReference type="Ensembl" id="ENSPSMT00000036593.1">
    <property type="protein sequence ID" value="ENSPSMP00000031703.1"/>
    <property type="gene ID" value="ENSPSMG00000021991.1"/>
</dbReference>
<keyword evidence="10" id="KW-0325">Glycoprotein</keyword>
<dbReference type="Pfam" id="PF00147">
    <property type="entry name" value="Fibrinogen_C"/>
    <property type="match status" value="1"/>
</dbReference>
<evidence type="ECO:0000256" key="13">
    <source>
        <dbReference type="ARBA" id="ARBA00080295"/>
    </source>
</evidence>
<comment type="similarity">
    <text evidence="2">Belongs to the tenascin family.</text>
</comment>
<keyword evidence="9" id="KW-1015">Disulfide bond</keyword>
<dbReference type="SMART" id="SM00186">
    <property type="entry name" value="FBG"/>
    <property type="match status" value="1"/>
</dbReference>
<evidence type="ECO:0000256" key="5">
    <source>
        <dbReference type="ARBA" id="ARBA00022530"/>
    </source>
</evidence>
<dbReference type="PROSITE" id="PS51406">
    <property type="entry name" value="FIBRINOGEN_C_2"/>
    <property type="match status" value="1"/>
</dbReference>
<dbReference type="InterPro" id="IPR014716">
    <property type="entry name" value="Fibrinogen_a/b/g_C_1"/>
</dbReference>
<organism evidence="19 20">
    <name type="scientific">Prolemur simus</name>
    <name type="common">Greater bamboo lemur</name>
    <name type="synonym">Hapalemur simus</name>
    <dbReference type="NCBI Taxonomy" id="1328070"/>
    <lineage>
        <taxon>Eukaryota</taxon>
        <taxon>Metazoa</taxon>
        <taxon>Chordata</taxon>
        <taxon>Craniata</taxon>
        <taxon>Vertebrata</taxon>
        <taxon>Euteleostomi</taxon>
        <taxon>Mammalia</taxon>
        <taxon>Eutheria</taxon>
        <taxon>Euarchontoglires</taxon>
        <taxon>Primates</taxon>
        <taxon>Strepsirrhini</taxon>
        <taxon>Lemuriformes</taxon>
        <taxon>Lemuridae</taxon>
        <taxon>Prolemur</taxon>
    </lineage>
</organism>
<dbReference type="InterPro" id="IPR003961">
    <property type="entry name" value="FN3_dom"/>
</dbReference>
<evidence type="ECO:0000256" key="4">
    <source>
        <dbReference type="ARBA" id="ARBA00022525"/>
    </source>
</evidence>
<dbReference type="Gene3D" id="3.90.215.10">
    <property type="entry name" value="Gamma Fibrinogen, chain A, domain 1"/>
    <property type="match status" value="1"/>
</dbReference>
<dbReference type="Gene3D" id="2.10.25.10">
    <property type="entry name" value="Laminin"/>
    <property type="match status" value="3"/>
</dbReference>
<dbReference type="InterPro" id="IPR041161">
    <property type="entry name" value="EGF_Tenascin"/>
</dbReference>
<dbReference type="Pfam" id="PF00041">
    <property type="entry name" value="fn3"/>
    <property type="match status" value="7"/>
</dbReference>
<feature type="domain" description="Fibronectin type-III" evidence="17">
    <location>
        <begin position="352"/>
        <end position="445"/>
    </location>
</feature>
<dbReference type="Gene3D" id="6.10.250.2590">
    <property type="match status" value="1"/>
</dbReference>
<evidence type="ECO:0000259" key="18">
    <source>
        <dbReference type="PROSITE" id="PS51406"/>
    </source>
</evidence>
<dbReference type="InterPro" id="IPR020837">
    <property type="entry name" value="Fibrinogen_CS"/>
</dbReference>
<dbReference type="Pfam" id="PF18720">
    <property type="entry name" value="EGF_Tenascin"/>
    <property type="match status" value="1"/>
</dbReference>
<keyword evidence="14" id="KW-0175">Coiled coil</keyword>
<dbReference type="InterPro" id="IPR036056">
    <property type="entry name" value="Fibrinogen-like_C"/>
</dbReference>
<dbReference type="PROSITE" id="PS50853">
    <property type="entry name" value="FN3"/>
    <property type="match status" value="7"/>
</dbReference>
<evidence type="ECO:0000256" key="12">
    <source>
        <dbReference type="ARBA" id="ARBA00072694"/>
    </source>
</evidence>
<dbReference type="FunFam" id="2.10.25.10:FF:000001">
    <property type="entry name" value="Tenascin C"/>
    <property type="match status" value="2"/>
</dbReference>